<keyword evidence="8" id="KW-0175">Coiled coil</keyword>
<dbReference type="Gene3D" id="1.20.1600.10">
    <property type="entry name" value="Outer membrane efflux proteins (OEP)"/>
    <property type="match status" value="1"/>
</dbReference>
<evidence type="ECO:0000256" key="3">
    <source>
        <dbReference type="ARBA" id="ARBA00022448"/>
    </source>
</evidence>
<evidence type="ECO:0000256" key="4">
    <source>
        <dbReference type="ARBA" id="ARBA00022452"/>
    </source>
</evidence>
<evidence type="ECO:0000256" key="2">
    <source>
        <dbReference type="ARBA" id="ARBA00007613"/>
    </source>
</evidence>
<dbReference type="EMBL" id="AP014946">
    <property type="protein sequence ID" value="BAT60325.1"/>
    <property type="molecule type" value="Genomic_DNA"/>
</dbReference>
<dbReference type="OrthoDB" id="9789368at2"/>
<evidence type="ECO:0000256" key="8">
    <source>
        <dbReference type="SAM" id="Coils"/>
    </source>
</evidence>
<dbReference type="AlphaFoldDB" id="A0A0S3PWK8"/>
<accession>A0A0S3PWK8</accession>
<keyword evidence="5" id="KW-0812">Transmembrane</keyword>
<dbReference type="Proteomes" id="UP000236884">
    <property type="component" value="Chromosome"/>
</dbReference>
<feature type="chain" id="PRO_5006615921" evidence="10">
    <location>
        <begin position="31"/>
        <end position="470"/>
    </location>
</feature>
<evidence type="ECO:0000256" key="5">
    <source>
        <dbReference type="ARBA" id="ARBA00022692"/>
    </source>
</evidence>
<evidence type="ECO:0000256" key="1">
    <source>
        <dbReference type="ARBA" id="ARBA00004442"/>
    </source>
</evidence>
<sequence length="470" mass="50574">MPKLSWNARRAAVTALCSTVLIAAPVSANAETLPSALAAAYRNNPQLNAQRSQVRITDEAVPQALSGYRPQVSATADIGISRSEGRAYTGGGGDGPTAPFGGTTTPRGVGVTLNQNVFNGFRTGNRVRAAEGQVSAAREGLRVMEQQILLDGATAYMNVLRDTAILDLQRRNVEVLEEQLRQTRDRFNVGEVTRTDVAQAESRLAAARSQALGAESNLATSRASYRRVIGVEPAKLAPGMPVDRLSPRTLAGAVARGTSENPLVTSAMYGIDVALLQVKINEGALYPTLGVQVSAQQRYDVQLQSERAFSASAVAQLTIPIYQGGTEYSLIRQSKEQVGQQRLTLEQQRDQVRATVVQAWGAHEAAKAQIQAAQAQVTAAEVALNGVREEARVGQRTTLDVLNAQQELVNARVSLVTAQRDRVVQSYTLLSSTGKLSPEGLGLKIELYDSRVHYHQVRDAWIGVRTPDGR</sequence>
<feature type="region of interest" description="Disordered" evidence="9">
    <location>
        <begin position="83"/>
        <end position="105"/>
    </location>
</feature>
<dbReference type="GO" id="GO:0015288">
    <property type="term" value="F:porin activity"/>
    <property type="evidence" value="ECO:0007669"/>
    <property type="project" value="TreeGrafter"/>
</dbReference>
<organism evidence="11 12">
    <name type="scientific">Variibacter gotjawalensis</name>
    <dbReference type="NCBI Taxonomy" id="1333996"/>
    <lineage>
        <taxon>Bacteria</taxon>
        <taxon>Pseudomonadati</taxon>
        <taxon>Pseudomonadota</taxon>
        <taxon>Alphaproteobacteria</taxon>
        <taxon>Hyphomicrobiales</taxon>
        <taxon>Nitrobacteraceae</taxon>
        <taxon>Variibacter</taxon>
    </lineage>
</organism>
<evidence type="ECO:0000256" key="7">
    <source>
        <dbReference type="ARBA" id="ARBA00023237"/>
    </source>
</evidence>
<dbReference type="PANTHER" id="PTHR30026:SF22">
    <property type="entry name" value="OUTER MEMBRANE EFFLUX PROTEIN"/>
    <property type="match status" value="1"/>
</dbReference>
<dbReference type="Pfam" id="PF02321">
    <property type="entry name" value="OEP"/>
    <property type="match status" value="2"/>
</dbReference>
<feature type="coiled-coil region" evidence="8">
    <location>
        <begin position="331"/>
        <end position="390"/>
    </location>
</feature>
<dbReference type="RefSeq" id="WP_096356431.1">
    <property type="nucleotide sequence ID" value="NZ_AP014946.1"/>
</dbReference>
<keyword evidence="4" id="KW-1134">Transmembrane beta strand</keyword>
<keyword evidence="3" id="KW-0813">Transport</keyword>
<evidence type="ECO:0000256" key="6">
    <source>
        <dbReference type="ARBA" id="ARBA00023136"/>
    </source>
</evidence>
<comment type="subcellular location">
    <subcellularLocation>
        <location evidence="1">Cell outer membrane</location>
    </subcellularLocation>
</comment>
<evidence type="ECO:0000256" key="10">
    <source>
        <dbReference type="SAM" id="SignalP"/>
    </source>
</evidence>
<dbReference type="KEGG" id="vgo:GJW-30_1_02861"/>
<dbReference type="InterPro" id="IPR051906">
    <property type="entry name" value="TolC-like"/>
</dbReference>
<dbReference type="GO" id="GO:0009279">
    <property type="term" value="C:cell outer membrane"/>
    <property type="evidence" value="ECO:0007669"/>
    <property type="project" value="UniProtKB-SubCell"/>
</dbReference>
<evidence type="ECO:0000313" key="12">
    <source>
        <dbReference type="Proteomes" id="UP000236884"/>
    </source>
</evidence>
<dbReference type="InterPro" id="IPR010130">
    <property type="entry name" value="T1SS_OMP_TolC"/>
</dbReference>
<dbReference type="SUPFAM" id="SSF56954">
    <property type="entry name" value="Outer membrane efflux proteins (OEP)"/>
    <property type="match status" value="1"/>
</dbReference>
<feature type="compositionally biased region" description="Low complexity" evidence="9">
    <location>
        <begin position="96"/>
        <end position="105"/>
    </location>
</feature>
<protein>
    <submittedName>
        <fullName evidence="11">Outer membrane efflux protein BepC</fullName>
    </submittedName>
</protein>
<comment type="similarity">
    <text evidence="2">Belongs to the outer membrane factor (OMF) (TC 1.B.17) family.</text>
</comment>
<feature type="signal peptide" evidence="10">
    <location>
        <begin position="1"/>
        <end position="30"/>
    </location>
</feature>
<keyword evidence="6" id="KW-0472">Membrane</keyword>
<reference evidence="11 12" key="1">
    <citation type="submission" date="2015-08" db="EMBL/GenBank/DDBJ databases">
        <title>Investigation of the bacterial diversity of lava forest soil.</title>
        <authorList>
            <person name="Lee J.S."/>
        </authorList>
    </citation>
    <scope>NUCLEOTIDE SEQUENCE [LARGE SCALE GENOMIC DNA]</scope>
    <source>
        <strain evidence="11 12">GJW-30</strain>
    </source>
</reference>
<dbReference type="GO" id="GO:1990281">
    <property type="term" value="C:efflux pump complex"/>
    <property type="evidence" value="ECO:0007669"/>
    <property type="project" value="TreeGrafter"/>
</dbReference>
<feature type="coiled-coil region" evidence="8">
    <location>
        <begin position="166"/>
        <end position="217"/>
    </location>
</feature>
<dbReference type="GO" id="GO:0015562">
    <property type="term" value="F:efflux transmembrane transporter activity"/>
    <property type="evidence" value="ECO:0007669"/>
    <property type="project" value="InterPro"/>
</dbReference>
<evidence type="ECO:0000313" key="11">
    <source>
        <dbReference type="EMBL" id="BAT60325.1"/>
    </source>
</evidence>
<keyword evidence="12" id="KW-1185">Reference proteome</keyword>
<keyword evidence="10" id="KW-0732">Signal</keyword>
<evidence type="ECO:0000256" key="9">
    <source>
        <dbReference type="SAM" id="MobiDB-lite"/>
    </source>
</evidence>
<dbReference type="PANTHER" id="PTHR30026">
    <property type="entry name" value="OUTER MEMBRANE PROTEIN TOLC"/>
    <property type="match status" value="1"/>
</dbReference>
<dbReference type="NCBIfam" id="TIGR01844">
    <property type="entry name" value="type_I_sec_TolC"/>
    <property type="match status" value="1"/>
</dbReference>
<proteinExistence type="inferred from homology"/>
<name>A0A0S3PWK8_9BRAD</name>
<dbReference type="InterPro" id="IPR003423">
    <property type="entry name" value="OMP_efflux"/>
</dbReference>
<keyword evidence="7" id="KW-0998">Cell outer membrane</keyword>
<gene>
    <name evidence="11" type="primary">bepC</name>
    <name evidence="11" type="ORF">GJW-30_1_02861</name>
</gene>